<keyword evidence="1" id="KW-0813">Transport</keyword>
<dbReference type="PANTHER" id="PTHR42859:SF10">
    <property type="entry name" value="DIMETHYLSULFOXIDE REDUCTASE CHAIN B"/>
    <property type="match status" value="1"/>
</dbReference>
<dbReference type="EMBL" id="FOYM01000003">
    <property type="protein sequence ID" value="SFQ98032.1"/>
    <property type="molecule type" value="Genomic_DNA"/>
</dbReference>
<keyword evidence="6" id="KW-0411">Iron-sulfur</keyword>
<dbReference type="Proteomes" id="UP000199584">
    <property type="component" value="Unassembled WGS sequence"/>
</dbReference>
<dbReference type="PROSITE" id="PS00198">
    <property type="entry name" value="4FE4S_FER_1"/>
    <property type="match status" value="1"/>
</dbReference>
<dbReference type="InterPro" id="IPR050294">
    <property type="entry name" value="RnfB_subfamily"/>
</dbReference>
<evidence type="ECO:0000259" key="7">
    <source>
        <dbReference type="PROSITE" id="PS51379"/>
    </source>
</evidence>
<dbReference type="Pfam" id="PF00037">
    <property type="entry name" value="Fer4"/>
    <property type="match status" value="1"/>
</dbReference>
<keyword evidence="4" id="KW-0249">Electron transport</keyword>
<dbReference type="PROSITE" id="PS51379">
    <property type="entry name" value="4FE4S_FER_2"/>
    <property type="match status" value="3"/>
</dbReference>
<name>A0A1I6CY32_9FIRM</name>
<dbReference type="SUPFAM" id="SSF54862">
    <property type="entry name" value="4Fe-4S ferredoxins"/>
    <property type="match status" value="1"/>
</dbReference>
<keyword evidence="9" id="KW-1185">Reference proteome</keyword>
<dbReference type="Pfam" id="PF12838">
    <property type="entry name" value="Fer4_7"/>
    <property type="match status" value="1"/>
</dbReference>
<dbReference type="GO" id="GO:0051539">
    <property type="term" value="F:4 iron, 4 sulfur cluster binding"/>
    <property type="evidence" value="ECO:0007669"/>
    <property type="project" value="UniProtKB-KW"/>
</dbReference>
<protein>
    <submittedName>
        <fullName evidence="8">Fe-S-cluster-containing hydrogenase component 2</fullName>
    </submittedName>
</protein>
<keyword evidence="2" id="KW-0004">4Fe-4S</keyword>
<evidence type="ECO:0000256" key="6">
    <source>
        <dbReference type="ARBA" id="ARBA00023014"/>
    </source>
</evidence>
<organism evidence="8 9">
    <name type="scientific">Desulfoscipio geothermicus DSM 3669</name>
    <dbReference type="NCBI Taxonomy" id="1121426"/>
    <lineage>
        <taxon>Bacteria</taxon>
        <taxon>Bacillati</taxon>
        <taxon>Bacillota</taxon>
        <taxon>Clostridia</taxon>
        <taxon>Eubacteriales</taxon>
        <taxon>Desulfallaceae</taxon>
        <taxon>Desulfoscipio</taxon>
    </lineage>
</organism>
<evidence type="ECO:0000256" key="4">
    <source>
        <dbReference type="ARBA" id="ARBA00022982"/>
    </source>
</evidence>
<sequence>MKLTYRPEKCIGCHLCELACSGCKEGLFNPALARLQITSKYKSNNLINEAKLCDLCLKCVEACSAEAIRFTGGRLDLSRDDCVNCNVCIEECPTGVLRPDGQGFPLLCDGCQGDPYCAKWCPQGALVSEEVN</sequence>
<dbReference type="STRING" id="39060.SAMN05660706_10333"/>
<keyword evidence="5" id="KW-0408">Iron</keyword>
<evidence type="ECO:0000256" key="2">
    <source>
        <dbReference type="ARBA" id="ARBA00022485"/>
    </source>
</evidence>
<reference evidence="9" key="1">
    <citation type="submission" date="2016-10" db="EMBL/GenBank/DDBJ databases">
        <authorList>
            <person name="Varghese N."/>
            <person name="Submissions S."/>
        </authorList>
    </citation>
    <scope>NUCLEOTIDE SEQUENCE [LARGE SCALE GENOMIC DNA]</scope>
    <source>
        <strain evidence="9">DSM 3669</strain>
    </source>
</reference>
<keyword evidence="3" id="KW-0479">Metal-binding</keyword>
<evidence type="ECO:0000313" key="8">
    <source>
        <dbReference type="EMBL" id="SFQ98032.1"/>
    </source>
</evidence>
<proteinExistence type="predicted"/>
<evidence type="ECO:0000256" key="3">
    <source>
        <dbReference type="ARBA" id="ARBA00022723"/>
    </source>
</evidence>
<accession>A0A1I6CY32</accession>
<evidence type="ECO:0000256" key="1">
    <source>
        <dbReference type="ARBA" id="ARBA00022448"/>
    </source>
</evidence>
<evidence type="ECO:0000313" key="9">
    <source>
        <dbReference type="Proteomes" id="UP000199584"/>
    </source>
</evidence>
<dbReference type="AlphaFoldDB" id="A0A1I6CY32"/>
<dbReference type="Gene3D" id="3.30.70.20">
    <property type="match status" value="2"/>
</dbReference>
<dbReference type="RefSeq" id="WP_165608145.1">
    <property type="nucleotide sequence ID" value="NZ_FOYM01000003.1"/>
</dbReference>
<dbReference type="GO" id="GO:0046872">
    <property type="term" value="F:metal ion binding"/>
    <property type="evidence" value="ECO:0007669"/>
    <property type="project" value="UniProtKB-KW"/>
</dbReference>
<gene>
    <name evidence="8" type="ORF">SAMN05660706_10333</name>
</gene>
<evidence type="ECO:0000256" key="5">
    <source>
        <dbReference type="ARBA" id="ARBA00023004"/>
    </source>
</evidence>
<feature type="domain" description="4Fe-4S ferredoxin-type" evidence="7">
    <location>
        <begin position="73"/>
        <end position="102"/>
    </location>
</feature>
<feature type="domain" description="4Fe-4S ferredoxin-type" evidence="7">
    <location>
        <begin position="43"/>
        <end position="72"/>
    </location>
</feature>
<feature type="domain" description="4Fe-4S ferredoxin-type" evidence="7">
    <location>
        <begin position="1"/>
        <end position="20"/>
    </location>
</feature>
<dbReference type="InterPro" id="IPR017900">
    <property type="entry name" value="4Fe4S_Fe_S_CS"/>
</dbReference>
<dbReference type="InterPro" id="IPR017896">
    <property type="entry name" value="4Fe4S_Fe-S-bd"/>
</dbReference>
<dbReference type="PANTHER" id="PTHR42859">
    <property type="entry name" value="OXIDOREDUCTASE"/>
    <property type="match status" value="1"/>
</dbReference>